<reference evidence="2 3" key="1">
    <citation type="journal article" date="2010" name="Cell">
        <title>The genome of Naegleria gruberi illuminates early eukaryotic versatility.</title>
        <authorList>
            <person name="Fritz-Laylin L.K."/>
            <person name="Prochnik S.E."/>
            <person name="Ginger M.L."/>
            <person name="Dacks J.B."/>
            <person name="Carpenter M.L."/>
            <person name="Field M.C."/>
            <person name="Kuo A."/>
            <person name="Paredez A."/>
            <person name="Chapman J."/>
            <person name="Pham J."/>
            <person name="Shu S."/>
            <person name="Neupane R."/>
            <person name="Cipriano M."/>
            <person name="Mancuso J."/>
            <person name="Tu H."/>
            <person name="Salamov A."/>
            <person name="Lindquist E."/>
            <person name="Shapiro H."/>
            <person name="Lucas S."/>
            <person name="Grigoriev I.V."/>
            <person name="Cande W.Z."/>
            <person name="Fulton C."/>
            <person name="Rokhsar D.S."/>
            <person name="Dawson S.C."/>
        </authorList>
    </citation>
    <scope>NUCLEOTIDE SEQUENCE [LARGE SCALE GENOMIC DNA]</scope>
    <source>
        <strain evidence="2 3">NEG-M</strain>
    </source>
</reference>
<evidence type="ECO:0000256" key="1">
    <source>
        <dbReference type="SAM" id="Phobius"/>
    </source>
</evidence>
<dbReference type="EMBL" id="GG738848">
    <property type="protein sequence ID" value="EFC49365.1"/>
    <property type="molecule type" value="Genomic_DNA"/>
</dbReference>
<keyword evidence="3" id="KW-1185">Reference proteome</keyword>
<feature type="transmembrane region" description="Helical" evidence="1">
    <location>
        <begin position="14"/>
        <end position="35"/>
    </location>
</feature>
<dbReference type="Proteomes" id="UP000006671">
    <property type="component" value="Unassembled WGS sequence"/>
</dbReference>
<evidence type="ECO:0000313" key="3">
    <source>
        <dbReference type="Proteomes" id="UP000006671"/>
    </source>
</evidence>
<dbReference type="GeneID" id="8855219"/>
<protein>
    <submittedName>
        <fullName evidence="2">Predicted protein</fullName>
    </submittedName>
</protein>
<keyword evidence="1" id="KW-0472">Membrane</keyword>
<keyword evidence="1" id="KW-0812">Transmembrane</keyword>
<dbReference type="OMA" id="GENSLME"/>
<proteinExistence type="predicted"/>
<dbReference type="OrthoDB" id="10266798at2759"/>
<dbReference type="KEGG" id="ngr:NAEGRDRAFT_62687"/>
<dbReference type="RefSeq" id="XP_002682109.1">
    <property type="nucleotide sequence ID" value="XM_002682063.1"/>
</dbReference>
<dbReference type="AlphaFoldDB" id="D2V1T3"/>
<dbReference type="VEuPathDB" id="AmoebaDB:NAEGRDRAFT_62687"/>
<evidence type="ECO:0000313" key="2">
    <source>
        <dbReference type="EMBL" id="EFC49365.1"/>
    </source>
</evidence>
<gene>
    <name evidence="2" type="ORF">NAEGRDRAFT_62687</name>
</gene>
<name>D2V1T3_NAEGR</name>
<keyword evidence="1" id="KW-1133">Transmembrane helix</keyword>
<dbReference type="InParanoid" id="D2V1T3"/>
<organism evidence="3">
    <name type="scientific">Naegleria gruberi</name>
    <name type="common">Amoeba</name>
    <dbReference type="NCBI Taxonomy" id="5762"/>
    <lineage>
        <taxon>Eukaryota</taxon>
        <taxon>Discoba</taxon>
        <taxon>Heterolobosea</taxon>
        <taxon>Tetramitia</taxon>
        <taxon>Eutetramitia</taxon>
        <taxon>Vahlkampfiidae</taxon>
        <taxon>Naegleria</taxon>
    </lineage>
</organism>
<sequence length="102" mass="12103">MNQHHHYNFFHPKLYKQVGIFLASSIFSIGVYKLVGTMPKTNVFSTDESRDELIRYRQQSILPGENSLMEVLNYAPVVYDKVPKFDKRDEVNENPFYNYQKH</sequence>
<accession>D2V1T3</accession>